<dbReference type="SUPFAM" id="SSF48726">
    <property type="entry name" value="Immunoglobulin"/>
    <property type="match status" value="2"/>
</dbReference>
<dbReference type="GeneTree" id="ENSGT00940000164625"/>
<dbReference type="InterPro" id="IPR003599">
    <property type="entry name" value="Ig_sub"/>
</dbReference>
<dbReference type="SMART" id="SM00406">
    <property type="entry name" value="IGv"/>
    <property type="match status" value="1"/>
</dbReference>
<evidence type="ECO:0000256" key="2">
    <source>
        <dbReference type="ARBA" id="ARBA00022859"/>
    </source>
</evidence>
<accession>A0A8C9NR24</accession>
<dbReference type="InterPro" id="IPR050413">
    <property type="entry name" value="TCR_beta_variable"/>
</dbReference>
<dbReference type="InterPro" id="IPR013106">
    <property type="entry name" value="Ig_V-set"/>
</dbReference>
<protein>
    <recommendedName>
        <fullName evidence="3">Ig-like domain-containing protein</fullName>
    </recommendedName>
</protein>
<dbReference type="GO" id="GO:0007166">
    <property type="term" value="P:cell surface receptor signaling pathway"/>
    <property type="evidence" value="ECO:0007669"/>
    <property type="project" value="TreeGrafter"/>
</dbReference>
<dbReference type="SMART" id="SM00407">
    <property type="entry name" value="IGc1"/>
    <property type="match status" value="1"/>
</dbReference>
<dbReference type="Gene3D" id="2.60.40.10">
    <property type="entry name" value="Immunoglobulins"/>
    <property type="match status" value="2"/>
</dbReference>
<dbReference type="Pfam" id="PF07686">
    <property type="entry name" value="V-set"/>
    <property type="match status" value="1"/>
</dbReference>
<dbReference type="GO" id="GO:0005886">
    <property type="term" value="C:plasma membrane"/>
    <property type="evidence" value="ECO:0007669"/>
    <property type="project" value="TreeGrafter"/>
</dbReference>
<sequence length="245" mass="27440">GHWFPTYTPTAPVKEYRAAGEFKALPQSHDLHRTEVPSEKLTGVPGGSLTISCYQNYSNLAYMFWYQQPPRSGLKLIVSSSTWSHNSYEDGYSEAKFEVTRQNTDYSLMTIKNVTAQDEATYFCAASDRTVGTKLTVIGKNDEIIPPAVAIFSPSKQEIQQKSKATLVCLASGFYPDHLTLVWRVNGVKRTEGVGTDESSTQNGSTYSLTILETLFHWEYSCSARQVTIHTYPSDSDTKIQDMIF</sequence>
<keyword evidence="1" id="KW-0732">Signal</keyword>
<proteinExistence type="predicted"/>
<evidence type="ECO:0000313" key="5">
    <source>
        <dbReference type="Proteomes" id="UP000694409"/>
    </source>
</evidence>
<dbReference type="Proteomes" id="UP000694409">
    <property type="component" value="Unassembled WGS sequence"/>
</dbReference>
<dbReference type="OMA" id="CCATNEK"/>
<dbReference type="InterPro" id="IPR013783">
    <property type="entry name" value="Ig-like_fold"/>
</dbReference>
<keyword evidence="2" id="KW-0391">Immunity</keyword>
<evidence type="ECO:0000259" key="3">
    <source>
        <dbReference type="PROSITE" id="PS50835"/>
    </source>
</evidence>
<dbReference type="PANTHER" id="PTHR23268:SF117">
    <property type="entry name" value="T CELL RECEPTOR BETA VARIABLE 29-1"/>
    <property type="match status" value="1"/>
</dbReference>
<dbReference type="Pfam" id="PF07654">
    <property type="entry name" value="C1-set"/>
    <property type="match status" value="1"/>
</dbReference>
<dbReference type="PROSITE" id="PS50835">
    <property type="entry name" value="IG_LIKE"/>
    <property type="match status" value="2"/>
</dbReference>
<dbReference type="SMART" id="SM00409">
    <property type="entry name" value="IG"/>
    <property type="match status" value="2"/>
</dbReference>
<keyword evidence="5" id="KW-1185">Reference proteome</keyword>
<dbReference type="AlphaFoldDB" id="A0A8C9NR24"/>
<feature type="domain" description="Ig-like" evidence="3">
    <location>
        <begin position="147"/>
        <end position="241"/>
    </location>
</feature>
<reference evidence="4" key="1">
    <citation type="submission" date="2025-08" db="UniProtKB">
        <authorList>
            <consortium name="Ensembl"/>
        </authorList>
    </citation>
    <scope>IDENTIFICATION</scope>
</reference>
<dbReference type="InterPro" id="IPR003597">
    <property type="entry name" value="Ig_C1-set"/>
</dbReference>
<dbReference type="PANTHER" id="PTHR23268">
    <property type="entry name" value="T-CELL RECEPTOR BETA CHAIN"/>
    <property type="match status" value="1"/>
</dbReference>
<evidence type="ECO:0000256" key="1">
    <source>
        <dbReference type="ARBA" id="ARBA00022729"/>
    </source>
</evidence>
<dbReference type="Ensembl" id="ENSSCAT00000023509.1">
    <property type="protein sequence ID" value="ENSSCAP00000021061.1"/>
    <property type="gene ID" value="ENSSCAG00000015172.1"/>
</dbReference>
<evidence type="ECO:0000313" key="4">
    <source>
        <dbReference type="Ensembl" id="ENSSCAP00000021061.1"/>
    </source>
</evidence>
<dbReference type="InterPro" id="IPR036179">
    <property type="entry name" value="Ig-like_dom_sf"/>
</dbReference>
<reference evidence="4" key="2">
    <citation type="submission" date="2025-09" db="UniProtKB">
        <authorList>
            <consortium name="Ensembl"/>
        </authorList>
    </citation>
    <scope>IDENTIFICATION</scope>
</reference>
<organism evidence="4 5">
    <name type="scientific">Serinus canaria</name>
    <name type="common">Island canary</name>
    <name type="synonym">Fringilla canaria</name>
    <dbReference type="NCBI Taxonomy" id="9135"/>
    <lineage>
        <taxon>Eukaryota</taxon>
        <taxon>Metazoa</taxon>
        <taxon>Chordata</taxon>
        <taxon>Craniata</taxon>
        <taxon>Vertebrata</taxon>
        <taxon>Euteleostomi</taxon>
        <taxon>Archelosauria</taxon>
        <taxon>Archosauria</taxon>
        <taxon>Dinosauria</taxon>
        <taxon>Saurischia</taxon>
        <taxon>Theropoda</taxon>
        <taxon>Coelurosauria</taxon>
        <taxon>Aves</taxon>
        <taxon>Neognathae</taxon>
        <taxon>Neoaves</taxon>
        <taxon>Telluraves</taxon>
        <taxon>Australaves</taxon>
        <taxon>Passeriformes</taxon>
        <taxon>Passeroidea</taxon>
        <taxon>Fringillidae</taxon>
        <taxon>Carduelinae</taxon>
        <taxon>Serinus</taxon>
    </lineage>
</organism>
<dbReference type="GO" id="GO:0002376">
    <property type="term" value="P:immune system process"/>
    <property type="evidence" value="ECO:0007669"/>
    <property type="project" value="UniProtKB-KW"/>
</dbReference>
<feature type="domain" description="Ig-like" evidence="3">
    <location>
        <begin position="26"/>
        <end position="136"/>
    </location>
</feature>
<name>A0A8C9NR24_SERCA</name>
<dbReference type="InterPro" id="IPR007110">
    <property type="entry name" value="Ig-like_dom"/>
</dbReference>